<reference evidence="6" key="1">
    <citation type="submission" date="2021-03" db="EMBL/GenBank/DDBJ databases">
        <authorList>
            <person name="Tagirdzhanova G."/>
        </authorList>
    </citation>
    <scope>NUCLEOTIDE SEQUENCE</scope>
</reference>
<dbReference type="InterPro" id="IPR008630">
    <property type="entry name" value="Glyco_trans_34"/>
</dbReference>
<name>A0A8H3FA71_9LECA</name>
<dbReference type="GO" id="GO:0000139">
    <property type="term" value="C:Golgi membrane"/>
    <property type="evidence" value="ECO:0007669"/>
    <property type="project" value="TreeGrafter"/>
</dbReference>
<dbReference type="OrthoDB" id="407658at2759"/>
<keyword evidence="7" id="KW-1185">Reference proteome</keyword>
<accession>A0A8H3FA71</accession>
<comment type="similarity">
    <text evidence="1">Belongs to the glycosyltransferase 34 family.</text>
</comment>
<gene>
    <name evidence="6" type="ORF">ALECFALPRED_001328</name>
</gene>
<dbReference type="PANTHER" id="PTHR31306">
    <property type="entry name" value="ALPHA-1,6-MANNOSYLTRANSFERASE MNN11-RELATED"/>
    <property type="match status" value="1"/>
</dbReference>
<dbReference type="Proteomes" id="UP000664203">
    <property type="component" value="Unassembled WGS sequence"/>
</dbReference>
<dbReference type="InterPro" id="IPR029044">
    <property type="entry name" value="Nucleotide-diphossugar_trans"/>
</dbReference>
<evidence type="ECO:0000313" key="7">
    <source>
        <dbReference type="Proteomes" id="UP000664203"/>
    </source>
</evidence>
<evidence type="ECO:0000256" key="1">
    <source>
        <dbReference type="ARBA" id="ARBA00005664"/>
    </source>
</evidence>
<evidence type="ECO:0000256" key="4">
    <source>
        <dbReference type="SAM" id="MobiDB-lite"/>
    </source>
</evidence>
<evidence type="ECO:0000256" key="3">
    <source>
        <dbReference type="ARBA" id="ARBA00022679"/>
    </source>
</evidence>
<feature type="chain" id="PRO_5034016780" evidence="5">
    <location>
        <begin position="21"/>
        <end position="435"/>
    </location>
</feature>
<dbReference type="SUPFAM" id="SSF53448">
    <property type="entry name" value="Nucleotide-diphospho-sugar transferases"/>
    <property type="match status" value="1"/>
</dbReference>
<feature type="region of interest" description="Disordered" evidence="4">
    <location>
        <begin position="384"/>
        <end position="435"/>
    </location>
</feature>
<keyword evidence="3" id="KW-0808">Transferase</keyword>
<keyword evidence="5" id="KW-0732">Signal</keyword>
<dbReference type="Gene3D" id="3.90.550.10">
    <property type="entry name" value="Spore Coat Polysaccharide Biosynthesis Protein SpsA, Chain A"/>
    <property type="match status" value="1"/>
</dbReference>
<dbReference type="AlphaFoldDB" id="A0A8H3FA71"/>
<feature type="signal peptide" evidence="5">
    <location>
        <begin position="1"/>
        <end position="20"/>
    </location>
</feature>
<dbReference type="GO" id="GO:0006487">
    <property type="term" value="P:protein N-linked glycosylation"/>
    <property type="evidence" value="ECO:0007669"/>
    <property type="project" value="TreeGrafter"/>
</dbReference>
<feature type="compositionally biased region" description="Basic residues" evidence="4">
    <location>
        <begin position="413"/>
        <end position="423"/>
    </location>
</feature>
<sequence>MLSPPPSVMFVALLVFTSFQFRIFDPETLSVARKDQRIANTFSMTLSTTYDTGATVFDPLLPDILRPKIRQVSMRVYNATNITNDILDERCMATHLEYGKRWGYPTHVLREDVKGKGHWNELLFSKPLYILSLTIAEMAKPVDRRAEWLVFFDSDTILLNPNIPWTIFLPPSDFSSIHFLGGRDWGDGNRDWGDGRGFNAGVFFVRINEWSVKMLTEVAALPDLRADLELGFNAEQTAFKWVFKRVGYREHVLYQPIEWFNGFEESNGKLPPVQDGDMLVHFGGLKQQKHEAVPKWLDRLERAPQELQMPLENTSYPDKIDAYWARLRDARNVLESAEDFIRHGTNTTPELLLTRAQLRQTMYNAADKSNTVLWATHRARGALTEAEGPAGGRRLSIEDDYGYQETTEESAKRGRKRPHKRPRPMGWFDQQEWIE</sequence>
<organism evidence="6 7">
    <name type="scientific">Alectoria fallacina</name>
    <dbReference type="NCBI Taxonomy" id="1903189"/>
    <lineage>
        <taxon>Eukaryota</taxon>
        <taxon>Fungi</taxon>
        <taxon>Dikarya</taxon>
        <taxon>Ascomycota</taxon>
        <taxon>Pezizomycotina</taxon>
        <taxon>Lecanoromycetes</taxon>
        <taxon>OSLEUM clade</taxon>
        <taxon>Lecanoromycetidae</taxon>
        <taxon>Lecanorales</taxon>
        <taxon>Lecanorineae</taxon>
        <taxon>Parmeliaceae</taxon>
        <taxon>Alectoria</taxon>
    </lineage>
</organism>
<proteinExistence type="inferred from homology"/>
<feature type="compositionally biased region" description="Acidic residues" evidence="4">
    <location>
        <begin position="398"/>
        <end position="408"/>
    </location>
</feature>
<comment type="caution">
    <text evidence="6">The sequence shown here is derived from an EMBL/GenBank/DDBJ whole genome shotgun (WGS) entry which is preliminary data.</text>
</comment>
<keyword evidence="2" id="KW-0328">Glycosyltransferase</keyword>
<dbReference type="PANTHER" id="PTHR31306:SF8">
    <property type="entry name" value="GLYCOSYLTRANSFERASE FAMILY 34 PROTEIN"/>
    <property type="match status" value="1"/>
</dbReference>
<protein>
    <submittedName>
        <fullName evidence="6">Uncharacterized protein</fullName>
    </submittedName>
</protein>
<evidence type="ECO:0000313" key="6">
    <source>
        <dbReference type="EMBL" id="CAF9919874.1"/>
    </source>
</evidence>
<dbReference type="EMBL" id="CAJPDR010000129">
    <property type="protein sequence ID" value="CAF9919874.1"/>
    <property type="molecule type" value="Genomic_DNA"/>
</dbReference>
<dbReference type="GO" id="GO:0016757">
    <property type="term" value="F:glycosyltransferase activity"/>
    <property type="evidence" value="ECO:0007669"/>
    <property type="project" value="UniProtKB-KW"/>
</dbReference>
<evidence type="ECO:0000256" key="2">
    <source>
        <dbReference type="ARBA" id="ARBA00022676"/>
    </source>
</evidence>
<evidence type="ECO:0000256" key="5">
    <source>
        <dbReference type="SAM" id="SignalP"/>
    </source>
</evidence>